<protein>
    <submittedName>
        <fullName evidence="1">Uncharacterized protein</fullName>
    </submittedName>
</protein>
<accession>A0A764K8I9</accession>
<reference evidence="1" key="2">
    <citation type="submission" date="2020-02" db="EMBL/GenBank/DDBJ databases">
        <authorList>
            <consortium name="NCBI Pathogen Detection Project"/>
        </authorList>
    </citation>
    <scope>NUCLEOTIDE SEQUENCE</scope>
    <source>
        <strain evidence="1">MA.SARB5_JW</strain>
    </source>
</reference>
<dbReference type="EMBL" id="DAAYNR010000002">
    <property type="protein sequence ID" value="HAG4978983.1"/>
    <property type="molecule type" value="Genomic_DNA"/>
</dbReference>
<name>A0A764K8I9_SALER</name>
<sequence>MKKLFLRKTVHAPLFIFNFNVIYGERSVSSERFTVHLPGFQIKKDRLMPVRVGYVAVVSSHWGSQSSLLSSLSARFVCIPCFVRRLA</sequence>
<evidence type="ECO:0000313" key="1">
    <source>
        <dbReference type="EMBL" id="HAG4978983.1"/>
    </source>
</evidence>
<reference evidence="1" key="1">
    <citation type="journal article" date="2018" name="Genome Biol.">
        <title>SKESA: strategic k-mer extension for scrupulous assemblies.</title>
        <authorList>
            <person name="Souvorov A."/>
            <person name="Agarwala R."/>
            <person name="Lipman D.J."/>
        </authorList>
    </citation>
    <scope>NUCLEOTIDE SEQUENCE</scope>
    <source>
        <strain evidence="1">MA.SARB5_JW</strain>
    </source>
</reference>
<gene>
    <name evidence="1" type="ORF">G8456_000731</name>
</gene>
<dbReference type="AlphaFoldDB" id="A0A764K8I9"/>
<organism evidence="1">
    <name type="scientific">Salmonella enterica</name>
    <name type="common">Salmonella choleraesuis</name>
    <dbReference type="NCBI Taxonomy" id="28901"/>
    <lineage>
        <taxon>Bacteria</taxon>
        <taxon>Pseudomonadati</taxon>
        <taxon>Pseudomonadota</taxon>
        <taxon>Gammaproteobacteria</taxon>
        <taxon>Enterobacterales</taxon>
        <taxon>Enterobacteriaceae</taxon>
        <taxon>Salmonella</taxon>
    </lineage>
</organism>
<comment type="caution">
    <text evidence="1">The sequence shown here is derived from an EMBL/GenBank/DDBJ whole genome shotgun (WGS) entry which is preliminary data.</text>
</comment>
<proteinExistence type="predicted"/>
<dbReference type="RefSeq" id="WP_162297774.1">
    <property type="nucleotide sequence ID" value="NZ_CP046280.1"/>
</dbReference>